<dbReference type="Pfam" id="PF14559">
    <property type="entry name" value="TPR_19"/>
    <property type="match status" value="1"/>
</dbReference>
<feature type="repeat" description="TPR" evidence="3">
    <location>
        <begin position="286"/>
        <end position="319"/>
    </location>
</feature>
<gene>
    <name evidence="5" type="ORF">O0S08_25045</name>
</gene>
<dbReference type="PANTHER" id="PTHR45586">
    <property type="entry name" value="TPR REPEAT-CONTAINING PROTEIN PA4667"/>
    <property type="match status" value="1"/>
</dbReference>
<dbReference type="EMBL" id="CP114040">
    <property type="protein sequence ID" value="WAS99407.1"/>
    <property type="molecule type" value="Genomic_DNA"/>
</dbReference>
<feature type="compositionally biased region" description="Acidic residues" evidence="4">
    <location>
        <begin position="23"/>
        <end position="36"/>
    </location>
</feature>
<dbReference type="SMART" id="SM00028">
    <property type="entry name" value="TPR"/>
    <property type="match status" value="6"/>
</dbReference>
<feature type="repeat" description="TPR" evidence="3">
    <location>
        <begin position="586"/>
        <end position="619"/>
    </location>
</feature>
<keyword evidence="6" id="KW-1185">Reference proteome</keyword>
<dbReference type="SUPFAM" id="SSF81901">
    <property type="entry name" value="HCP-like"/>
    <property type="match status" value="1"/>
</dbReference>
<evidence type="ECO:0000313" key="5">
    <source>
        <dbReference type="EMBL" id="WAS99407.1"/>
    </source>
</evidence>
<dbReference type="SUPFAM" id="SSF48452">
    <property type="entry name" value="TPR-like"/>
    <property type="match status" value="1"/>
</dbReference>
<dbReference type="InterPro" id="IPR011990">
    <property type="entry name" value="TPR-like_helical_dom_sf"/>
</dbReference>
<dbReference type="InterPro" id="IPR019734">
    <property type="entry name" value="TPR_rpt"/>
</dbReference>
<keyword evidence="2 3" id="KW-0802">TPR repeat</keyword>
<evidence type="ECO:0000313" key="6">
    <source>
        <dbReference type="Proteomes" id="UP001164459"/>
    </source>
</evidence>
<dbReference type="Pfam" id="PF13432">
    <property type="entry name" value="TPR_16"/>
    <property type="match status" value="1"/>
</dbReference>
<evidence type="ECO:0000256" key="2">
    <source>
        <dbReference type="ARBA" id="ARBA00022803"/>
    </source>
</evidence>
<dbReference type="Pfam" id="PF13181">
    <property type="entry name" value="TPR_8"/>
    <property type="match status" value="1"/>
</dbReference>
<accession>A0ABY7HK46</accession>
<evidence type="ECO:0000256" key="1">
    <source>
        <dbReference type="ARBA" id="ARBA00022737"/>
    </source>
</evidence>
<feature type="region of interest" description="Disordered" evidence="4">
    <location>
        <begin position="1"/>
        <end position="36"/>
    </location>
</feature>
<proteinExistence type="predicted"/>
<keyword evidence="1" id="KW-0677">Repeat</keyword>
<sequence>MSGDPKDPDYDDAEGGLEPGELMFDDGDEEEGAASEEEIQEAAQAIELVTLPVSCTNEGKGAPLGMGIQRFWAQELAEAGVRAAAPVFTAIQEQNGRRAPALMIFREPWTDERALEGINRFANAQFGLATDMFAQEEKVTLSARLVAIKPGPALETVDTFTAETTADQLPGEVFVLTQKIAAALGKSVAKPTWQDAFGTANVQAIISFLVGLGNLSALQGRCVPTTSDQLLSPLMDALGRAPEMDVTMQALHAMTDILIAGQPDQAAIPLSVQALSIAAQKRKNDQGAWHHLALVLRRVGDLGSAVQAFQQAINLGPQNPAVAAGFVDTLRAAGDLENALKVAQFAVENGNEGPMVMAQLGSLLIENDQFDEAEPFLRRAVEEGKVPSAYGDLANVLWETTEDEPKKIQEDRDEALALLAQAIEQPTIHKSTLDILLDLHEEEKLEKATVLMLRAAEKHAEDATVLRYVASMYLEGDEPARARPYLDAILKLQRRSLDDDAFARRAILTLEVDSFEDRYDQAIDYVRSGDPQKHLAAAKFLREMIGRDPRYWQPHLMLALAVRDSEGDASALSHLNDAVRLRPNDAEIRNLMAAILRKQGRAREAVEHLRAVVAINPREIEPVINLASAMRDANMFEEARQVCSAALQMIPDHPEFKRILDSLPPPRQRQN</sequence>
<evidence type="ECO:0000256" key="3">
    <source>
        <dbReference type="PROSITE-ProRule" id="PRU00339"/>
    </source>
</evidence>
<protein>
    <submittedName>
        <fullName evidence="5">Tetratricopeptide repeat protein</fullName>
    </submittedName>
</protein>
<evidence type="ECO:0000256" key="4">
    <source>
        <dbReference type="SAM" id="MobiDB-lite"/>
    </source>
</evidence>
<reference evidence="5" key="1">
    <citation type="submission" date="2022-11" db="EMBL/GenBank/DDBJ databases">
        <title>Minimal conservation of predation-associated metabolite biosynthetic gene clusters underscores biosynthetic potential of Myxococcota including descriptions for ten novel species: Archangium lansinium sp. nov., Myxococcus landrumus sp. nov., Nannocystis bai.</title>
        <authorList>
            <person name="Ahearne A."/>
            <person name="Stevens C."/>
            <person name="Dowd S."/>
        </authorList>
    </citation>
    <scope>NUCLEOTIDE SEQUENCE</scope>
    <source>
        <strain evidence="5">Fl3</strain>
    </source>
</reference>
<dbReference type="PROSITE" id="PS50005">
    <property type="entry name" value="TPR"/>
    <property type="match status" value="2"/>
</dbReference>
<dbReference type="Proteomes" id="UP001164459">
    <property type="component" value="Chromosome"/>
</dbReference>
<organism evidence="5 6">
    <name type="scientific">Nannocystis punicea</name>
    <dbReference type="NCBI Taxonomy" id="2995304"/>
    <lineage>
        <taxon>Bacteria</taxon>
        <taxon>Pseudomonadati</taxon>
        <taxon>Myxococcota</taxon>
        <taxon>Polyangia</taxon>
        <taxon>Nannocystales</taxon>
        <taxon>Nannocystaceae</taxon>
        <taxon>Nannocystis</taxon>
    </lineage>
</organism>
<name>A0ABY7HK46_9BACT</name>
<dbReference type="RefSeq" id="WP_269041768.1">
    <property type="nucleotide sequence ID" value="NZ_CP114040.1"/>
</dbReference>
<dbReference type="InterPro" id="IPR051012">
    <property type="entry name" value="CellSynth/LPSAsmb/PSIAsmb"/>
</dbReference>
<dbReference type="Gene3D" id="1.25.40.10">
    <property type="entry name" value="Tetratricopeptide repeat domain"/>
    <property type="match status" value="2"/>
</dbReference>
<dbReference type="PANTHER" id="PTHR45586:SF1">
    <property type="entry name" value="LIPOPOLYSACCHARIDE ASSEMBLY PROTEIN B"/>
    <property type="match status" value="1"/>
</dbReference>